<reference evidence="4" key="1">
    <citation type="submission" date="2022-03" db="EMBL/GenBank/DDBJ databases">
        <authorList>
            <person name="Leyn A S."/>
        </authorList>
    </citation>
    <scope>NUCLEOTIDE SEQUENCE</scope>
    <source>
        <strain evidence="4">Streptomyces globisporus 4-3</strain>
    </source>
</reference>
<proteinExistence type="predicted"/>
<accession>A0ABN8UV11</accession>
<keyword evidence="5" id="KW-1185">Reference proteome</keyword>
<dbReference type="Gene3D" id="3.40.309.10">
    <property type="entry name" value="Aldehyde Dehydrogenase, Chain A, domain 2"/>
    <property type="match status" value="1"/>
</dbReference>
<dbReference type="InterPro" id="IPR016162">
    <property type="entry name" value="Ald_DH_N"/>
</dbReference>
<dbReference type="SUPFAM" id="SSF53720">
    <property type="entry name" value="ALDH-like"/>
    <property type="match status" value="1"/>
</dbReference>
<name>A0ABN8UV11_STRGL</name>
<protein>
    <recommendedName>
        <fullName evidence="3">Aldehyde dehydrogenase domain-containing protein</fullName>
    </recommendedName>
</protein>
<dbReference type="InterPro" id="IPR016163">
    <property type="entry name" value="Ald_DH_C"/>
</dbReference>
<gene>
    <name evidence="4" type="ORF">SGL43_00283</name>
</gene>
<dbReference type="RefSeq" id="WP_107483554.1">
    <property type="nucleotide sequence ID" value="NZ_CAKXYP010000001.1"/>
</dbReference>
<dbReference type="Proteomes" id="UP001154015">
    <property type="component" value="Unassembled WGS sequence"/>
</dbReference>
<feature type="region of interest" description="Disordered" evidence="2">
    <location>
        <begin position="1"/>
        <end position="45"/>
    </location>
</feature>
<evidence type="ECO:0000256" key="2">
    <source>
        <dbReference type="SAM" id="MobiDB-lite"/>
    </source>
</evidence>
<dbReference type="InterPro" id="IPR016161">
    <property type="entry name" value="Ald_DH/histidinol_DH"/>
</dbReference>
<dbReference type="Pfam" id="PF00171">
    <property type="entry name" value="Aldedh"/>
    <property type="match status" value="1"/>
</dbReference>
<dbReference type="InterPro" id="IPR015590">
    <property type="entry name" value="Aldehyde_DH_dom"/>
</dbReference>
<comment type="caution">
    <text evidence="4">The sequence shown here is derived from an EMBL/GenBank/DDBJ whole genome shotgun (WGS) entry which is preliminary data.</text>
</comment>
<evidence type="ECO:0000256" key="1">
    <source>
        <dbReference type="ARBA" id="ARBA00023002"/>
    </source>
</evidence>
<dbReference type="EMBL" id="CAKXYP010000001">
    <property type="protein sequence ID" value="CAH9413285.1"/>
    <property type="molecule type" value="Genomic_DNA"/>
</dbReference>
<feature type="domain" description="Aldehyde dehydrogenase" evidence="3">
    <location>
        <begin position="51"/>
        <end position="385"/>
    </location>
</feature>
<sequence>MSVEGTVGTAPAGLPNQRTARPPADGPVLLDAQGPRGPYRTNNRQDVTDVTGTVVAEMSLVPTLFADRAMKALHAARPLPAAERAAALARAAELFRTGTLGGLTVARYQELVSRVSGLPIRVVEQATTTCAERVAASYRSVQQARPAGAVADADDPLVRSAQAVWTRRGEVLAVHVPGNHPGTHGFWPEALAVGYRVAVRPSSREPFTAHRLVLALREAGFGADRVMLLPCSHETADSLVREADLAYGGDEVIRRYADDPRVLSLRPGRSKILLTAGVEWRDHLDMIVDSAVRHAGSGCVNVTGVLVEGDPAPLAGAIAERLAALPSLPPHDERACLPVQHAKSARALEKFVLDRAEGARAWLGGSGFADELGDGSAVLRPVVHQLDSALAPQLGAEVPFPCVWVAPWSRDDDIEPFQDTLVLTVVTAGDRDADLVEALLDEPTVSNLHIGSHATHWHRPGLPHDGYLGEFLMRSKTVVRR</sequence>
<evidence type="ECO:0000259" key="3">
    <source>
        <dbReference type="Pfam" id="PF00171"/>
    </source>
</evidence>
<evidence type="ECO:0000313" key="4">
    <source>
        <dbReference type="EMBL" id="CAH9413285.1"/>
    </source>
</evidence>
<evidence type="ECO:0000313" key="5">
    <source>
        <dbReference type="Proteomes" id="UP001154015"/>
    </source>
</evidence>
<keyword evidence="1" id="KW-0560">Oxidoreductase</keyword>
<organism evidence="4 5">
    <name type="scientific">Streptomyces globisporus</name>
    <dbReference type="NCBI Taxonomy" id="1908"/>
    <lineage>
        <taxon>Bacteria</taxon>
        <taxon>Bacillati</taxon>
        <taxon>Actinomycetota</taxon>
        <taxon>Actinomycetes</taxon>
        <taxon>Kitasatosporales</taxon>
        <taxon>Streptomycetaceae</taxon>
        <taxon>Streptomyces</taxon>
    </lineage>
</organism>
<dbReference type="Gene3D" id="3.40.605.10">
    <property type="entry name" value="Aldehyde Dehydrogenase, Chain A, domain 1"/>
    <property type="match status" value="1"/>
</dbReference>